<evidence type="ECO:0000313" key="4">
    <source>
        <dbReference type="EMBL" id="SNB67690.1"/>
    </source>
</evidence>
<organism evidence="4 5">
    <name type="scientific">Arboricoccus pini</name>
    <dbReference type="NCBI Taxonomy" id="1963835"/>
    <lineage>
        <taxon>Bacteria</taxon>
        <taxon>Pseudomonadati</taxon>
        <taxon>Pseudomonadota</taxon>
        <taxon>Alphaproteobacteria</taxon>
        <taxon>Geminicoccales</taxon>
        <taxon>Geminicoccaceae</taxon>
        <taxon>Arboricoccus</taxon>
    </lineage>
</organism>
<dbReference type="CDD" id="cd04301">
    <property type="entry name" value="NAT_SF"/>
    <property type="match status" value="1"/>
</dbReference>
<keyword evidence="1 4" id="KW-0808">Transferase</keyword>
<dbReference type="PROSITE" id="PS51186">
    <property type="entry name" value="GNAT"/>
    <property type="match status" value="1"/>
</dbReference>
<dbReference type="Proteomes" id="UP000197065">
    <property type="component" value="Unassembled WGS sequence"/>
</dbReference>
<dbReference type="Gene3D" id="3.40.50.150">
    <property type="entry name" value="Vaccinia Virus protein VP39"/>
    <property type="match status" value="1"/>
</dbReference>
<evidence type="ECO:0000313" key="5">
    <source>
        <dbReference type="Proteomes" id="UP000197065"/>
    </source>
</evidence>
<reference evidence="4 5" key="1">
    <citation type="submission" date="2017-06" db="EMBL/GenBank/DDBJ databases">
        <authorList>
            <person name="Kim H.J."/>
            <person name="Triplett B.A."/>
        </authorList>
    </citation>
    <scope>NUCLEOTIDE SEQUENCE [LARGE SCALE GENOMIC DNA]</scope>
    <source>
        <strain evidence="4 5">B29T1</strain>
    </source>
</reference>
<dbReference type="GO" id="GO:0016747">
    <property type="term" value="F:acyltransferase activity, transferring groups other than amino-acyl groups"/>
    <property type="evidence" value="ECO:0007669"/>
    <property type="project" value="InterPro"/>
</dbReference>
<keyword evidence="2 4" id="KW-0012">Acyltransferase</keyword>
<dbReference type="RefSeq" id="WP_165769528.1">
    <property type="nucleotide sequence ID" value="NZ_FYEH01000006.1"/>
</dbReference>
<dbReference type="InterPro" id="IPR013216">
    <property type="entry name" value="Methyltransf_11"/>
</dbReference>
<accession>A0A212R6B2</accession>
<dbReference type="GO" id="GO:0008757">
    <property type="term" value="F:S-adenosylmethionine-dependent methyltransferase activity"/>
    <property type="evidence" value="ECO:0007669"/>
    <property type="project" value="InterPro"/>
</dbReference>
<sequence>MSERERWTTMTLLQDRLELQDRCVLDIGCGDNALVATLQAAGARSLGLDLPGRPKAVSGTLFVAASGLALPFAAASFDLVLFHNSLHHLPRGQMQAGLAAALRCLCPKGDLIVIEPRPSGELFELFRPIDDETAIRGEAQTLAMEGLPGARIVECLEYLSERRIEHADDLLRRAVGVDPSRGAIIERAAPAIREAFARAGKPHPEGGRLFLQPMLFVHMRRERPVALQLEEATDRAARDACLALRRHVFVEEQGVPLAEEYEPFDKEAPMLLARMDGEPAGTLRWQTLPDGRVKIQRVAVARHWRRRGIAAHMLEVLLERLDAAGIPETILSAQLDAQPLYRRFGYQAFGPVFPDGGISHISMARPHPARQKRR</sequence>
<dbReference type="AlphaFoldDB" id="A0A212R6B2"/>
<gene>
    <name evidence="4" type="ORF">SAMN07250955_10620</name>
</gene>
<dbReference type="EMBL" id="FYEH01000006">
    <property type="protein sequence ID" value="SNB67690.1"/>
    <property type="molecule type" value="Genomic_DNA"/>
</dbReference>
<dbReference type="Gene3D" id="3.40.630.30">
    <property type="match status" value="1"/>
</dbReference>
<dbReference type="InterPro" id="IPR050832">
    <property type="entry name" value="Bact_Acetyltransf"/>
</dbReference>
<name>A0A212R6B2_9PROT</name>
<dbReference type="PANTHER" id="PTHR43877">
    <property type="entry name" value="AMINOALKYLPHOSPHONATE N-ACETYLTRANSFERASE-RELATED-RELATED"/>
    <property type="match status" value="1"/>
</dbReference>
<dbReference type="Pfam" id="PF08241">
    <property type="entry name" value="Methyltransf_11"/>
    <property type="match status" value="1"/>
</dbReference>
<dbReference type="SUPFAM" id="SSF53335">
    <property type="entry name" value="S-adenosyl-L-methionine-dependent methyltransferases"/>
    <property type="match status" value="1"/>
</dbReference>
<dbReference type="InterPro" id="IPR000182">
    <property type="entry name" value="GNAT_dom"/>
</dbReference>
<dbReference type="SUPFAM" id="SSF55729">
    <property type="entry name" value="Acyl-CoA N-acyltransferases (Nat)"/>
    <property type="match status" value="1"/>
</dbReference>
<feature type="domain" description="N-acetyltransferase" evidence="3">
    <location>
        <begin position="227"/>
        <end position="368"/>
    </location>
</feature>
<proteinExistence type="predicted"/>
<evidence type="ECO:0000259" key="3">
    <source>
        <dbReference type="PROSITE" id="PS51186"/>
    </source>
</evidence>
<dbReference type="CDD" id="cd02440">
    <property type="entry name" value="AdoMet_MTases"/>
    <property type="match status" value="1"/>
</dbReference>
<evidence type="ECO:0000256" key="2">
    <source>
        <dbReference type="ARBA" id="ARBA00023315"/>
    </source>
</evidence>
<dbReference type="InterPro" id="IPR029063">
    <property type="entry name" value="SAM-dependent_MTases_sf"/>
</dbReference>
<evidence type="ECO:0000256" key="1">
    <source>
        <dbReference type="ARBA" id="ARBA00022679"/>
    </source>
</evidence>
<keyword evidence="5" id="KW-1185">Reference proteome</keyword>
<protein>
    <submittedName>
        <fullName evidence="4">Predicted N-acyltransferase, GNAT family</fullName>
    </submittedName>
</protein>
<dbReference type="Pfam" id="PF13673">
    <property type="entry name" value="Acetyltransf_10"/>
    <property type="match status" value="1"/>
</dbReference>
<dbReference type="InterPro" id="IPR016181">
    <property type="entry name" value="Acyl_CoA_acyltransferase"/>
</dbReference>